<gene>
    <name evidence="4" type="primary">LOC110487023</name>
</gene>
<evidence type="ECO:0000259" key="3">
    <source>
        <dbReference type="PROSITE" id="PS51704"/>
    </source>
</evidence>
<dbReference type="PROSITE" id="PS51704">
    <property type="entry name" value="GP_PDE"/>
    <property type="match status" value="1"/>
</dbReference>
<dbReference type="PANTHER" id="PTHR46320">
    <property type="entry name" value="GLYCEROPHOSPHODIESTER PHOSPHODIESTERASE 1"/>
    <property type="match status" value="1"/>
</dbReference>
<reference evidence="4" key="2">
    <citation type="submission" date="2025-08" db="UniProtKB">
        <authorList>
            <consortium name="Ensembl"/>
        </authorList>
    </citation>
    <scope>IDENTIFICATION</scope>
</reference>
<keyword evidence="2" id="KW-0812">Transmembrane</keyword>
<dbReference type="GO" id="GO:0006580">
    <property type="term" value="P:ethanolamine metabolic process"/>
    <property type="evidence" value="ECO:0007669"/>
    <property type="project" value="TreeGrafter"/>
</dbReference>
<comment type="similarity">
    <text evidence="1">Belongs to the glycerophosphoryl diester phosphodiesterase family.</text>
</comment>
<evidence type="ECO:0000256" key="2">
    <source>
        <dbReference type="SAM" id="Phobius"/>
    </source>
</evidence>
<sequence>MLQIGDEVYFSAVFLLVLFGTRSAIGASAVTASIYVFIVMFRFPQVPADQASQVLRPTGLASAGVPVVAHRAGGHDAPENTIAAIREASRNGATGVELDLGFTADGEAVLMHDETVDRTTNGTGAVGTLRLAELRTLDATGKHRLGVQFSTSLVPGLFVLFCQLLQSLSCLACKQPLSNRCGSRLGLIHTVWMCYKKTVICPHNHNTTSDLLIGQLLQMRQANPGVVTALTHRPWSLSRYGDGTPRSLSAWTNYWLGVLDVLLDWAHHHLLWNLCGVSAILMQKDFISLDYVQYWAERGVEVVGWTINTAVDKQYYQDVLKISYITDSLREDCEPHY</sequence>
<dbReference type="GO" id="GO:0005886">
    <property type="term" value="C:plasma membrane"/>
    <property type="evidence" value="ECO:0007669"/>
    <property type="project" value="TreeGrafter"/>
</dbReference>
<dbReference type="Gene3D" id="3.20.20.190">
    <property type="entry name" value="Phosphatidylinositol (PI) phosphodiesterase"/>
    <property type="match status" value="1"/>
</dbReference>
<dbReference type="InterPro" id="IPR030395">
    <property type="entry name" value="GP_PDE_dom"/>
</dbReference>
<keyword evidence="5" id="KW-1185">Reference proteome</keyword>
<dbReference type="GO" id="GO:0008889">
    <property type="term" value="F:glycerophosphodiester phosphodiesterase activity"/>
    <property type="evidence" value="ECO:0007669"/>
    <property type="project" value="TreeGrafter"/>
</dbReference>
<dbReference type="PANTHER" id="PTHR46320:SF1">
    <property type="entry name" value="GLYCEROPHOSPHODIESTER PHOSPHODIESTERASE 1"/>
    <property type="match status" value="1"/>
</dbReference>
<dbReference type="GO" id="GO:0006644">
    <property type="term" value="P:phospholipid metabolic process"/>
    <property type="evidence" value="ECO:0007669"/>
    <property type="project" value="TreeGrafter"/>
</dbReference>
<dbReference type="InterPro" id="IPR017946">
    <property type="entry name" value="PLC-like_Pdiesterase_TIM-brl"/>
</dbReference>
<feature type="transmembrane region" description="Helical" evidence="2">
    <location>
        <begin position="12"/>
        <end position="38"/>
    </location>
</feature>
<reference evidence="4" key="1">
    <citation type="submission" date="2020-07" db="EMBL/GenBank/DDBJ databases">
        <title>A long reads based de novo assembly of the rainbow trout Arlee double haploid line genome.</title>
        <authorList>
            <person name="Gao G."/>
            <person name="Palti Y."/>
        </authorList>
    </citation>
    <scope>NUCLEOTIDE SEQUENCE [LARGE SCALE GENOMIC DNA]</scope>
</reference>
<dbReference type="Ensembl" id="ENSOMYT00000129883.1">
    <property type="protein sequence ID" value="ENSOMYP00000121254.1"/>
    <property type="gene ID" value="ENSOMYG00000054077.1"/>
</dbReference>
<keyword evidence="2" id="KW-0472">Membrane</keyword>
<feature type="domain" description="GP-PDE" evidence="3">
    <location>
        <begin position="65"/>
        <end position="337"/>
    </location>
</feature>
<proteinExistence type="inferred from homology"/>
<dbReference type="AlphaFoldDB" id="A0A8K9V4Y8"/>
<evidence type="ECO:0000256" key="1">
    <source>
        <dbReference type="ARBA" id="ARBA00007277"/>
    </source>
</evidence>
<keyword evidence="2" id="KW-1133">Transmembrane helix</keyword>
<evidence type="ECO:0000313" key="5">
    <source>
        <dbReference type="Proteomes" id="UP000694395"/>
    </source>
</evidence>
<evidence type="ECO:0000313" key="4">
    <source>
        <dbReference type="Ensembl" id="ENSOMYP00000121254.1"/>
    </source>
</evidence>
<name>A0A8K9V4Y8_ONCMY</name>
<dbReference type="GO" id="GO:0070291">
    <property type="term" value="P:N-acylethanolamine metabolic process"/>
    <property type="evidence" value="ECO:0007669"/>
    <property type="project" value="TreeGrafter"/>
</dbReference>
<dbReference type="Pfam" id="PF03009">
    <property type="entry name" value="GDPD"/>
    <property type="match status" value="1"/>
</dbReference>
<protein>
    <recommendedName>
        <fullName evidence="3">GP-PDE domain-containing protein</fullName>
    </recommendedName>
</protein>
<accession>A0A8K9V4Y8</accession>
<dbReference type="GeneTree" id="ENSGT00510000047820"/>
<reference evidence="4" key="3">
    <citation type="submission" date="2025-09" db="UniProtKB">
        <authorList>
            <consortium name="Ensembl"/>
        </authorList>
    </citation>
    <scope>IDENTIFICATION</scope>
</reference>
<dbReference type="SUPFAM" id="SSF51695">
    <property type="entry name" value="PLC-like phosphodiesterases"/>
    <property type="match status" value="1"/>
</dbReference>
<organism evidence="4 5">
    <name type="scientific">Oncorhynchus mykiss</name>
    <name type="common">Rainbow trout</name>
    <name type="synonym">Salmo gairdneri</name>
    <dbReference type="NCBI Taxonomy" id="8022"/>
    <lineage>
        <taxon>Eukaryota</taxon>
        <taxon>Metazoa</taxon>
        <taxon>Chordata</taxon>
        <taxon>Craniata</taxon>
        <taxon>Vertebrata</taxon>
        <taxon>Euteleostomi</taxon>
        <taxon>Actinopterygii</taxon>
        <taxon>Neopterygii</taxon>
        <taxon>Teleostei</taxon>
        <taxon>Protacanthopterygii</taxon>
        <taxon>Salmoniformes</taxon>
        <taxon>Salmonidae</taxon>
        <taxon>Salmoninae</taxon>
        <taxon>Oncorhynchus</taxon>
    </lineage>
</organism>
<dbReference type="Proteomes" id="UP000694395">
    <property type="component" value="Chromosome 12"/>
</dbReference>